<feature type="binding site" evidence="7">
    <location>
        <position position="167"/>
    </location>
    <ligand>
        <name>S-adenosyl-L-methionine</name>
        <dbReference type="ChEBI" id="CHEBI:59789"/>
    </ligand>
</feature>
<proteinExistence type="inferred from homology"/>
<dbReference type="InterPro" id="IPR001537">
    <property type="entry name" value="SpoU_MeTrfase"/>
</dbReference>
<dbReference type="Gene3D" id="3.40.1280.10">
    <property type="match status" value="1"/>
</dbReference>
<keyword evidence="3 7" id="KW-0808">Transferase</keyword>
<evidence type="ECO:0000256" key="2">
    <source>
        <dbReference type="ARBA" id="ARBA00022603"/>
    </source>
</evidence>
<dbReference type="SUPFAM" id="SSF75217">
    <property type="entry name" value="alpha/beta knot"/>
    <property type="match status" value="1"/>
</dbReference>
<comment type="caution">
    <text evidence="7">Lacks conserved residue(s) required for the propagation of feature annotation.</text>
</comment>
<name>A0ABU2Y0E9_9FLAO</name>
<dbReference type="EC" id="2.1.1.34" evidence="7"/>
<keyword evidence="4 7" id="KW-0949">S-adenosyl-L-methionine</keyword>
<reference evidence="9 10" key="1">
    <citation type="submission" date="2023-09" db="EMBL/GenBank/DDBJ databases">
        <authorList>
            <person name="Rey-Velasco X."/>
        </authorList>
    </citation>
    <scope>NUCLEOTIDE SEQUENCE [LARGE SCALE GENOMIC DNA]</scope>
    <source>
        <strain evidence="9 10">P050</strain>
    </source>
</reference>
<dbReference type="PANTHER" id="PTHR43453:SF1">
    <property type="entry name" value="TRNA_RRNA METHYLTRANSFERASE SPOU TYPE DOMAIN-CONTAINING PROTEIN"/>
    <property type="match status" value="1"/>
</dbReference>
<feature type="domain" description="tRNA/rRNA methyltransferase SpoU type" evidence="8">
    <location>
        <begin position="35"/>
        <end position="177"/>
    </location>
</feature>
<dbReference type="InterPro" id="IPR029028">
    <property type="entry name" value="Alpha/beta_knot_MTases"/>
</dbReference>
<dbReference type="Pfam" id="PF00588">
    <property type="entry name" value="SpoU_methylase"/>
    <property type="match status" value="1"/>
</dbReference>
<comment type="function">
    <text evidence="7">Catalyzes the 2'-O methylation of guanosine at position 18 in tRNA.</text>
</comment>
<dbReference type="RefSeq" id="WP_311591427.1">
    <property type="nucleotide sequence ID" value="NZ_JAVRHV010000001.1"/>
</dbReference>
<dbReference type="EMBL" id="JAVRHV010000001">
    <property type="protein sequence ID" value="MDT0551646.1"/>
    <property type="molecule type" value="Genomic_DNA"/>
</dbReference>
<evidence type="ECO:0000256" key="7">
    <source>
        <dbReference type="HAMAP-Rule" id="MF_02060"/>
    </source>
</evidence>
<gene>
    <name evidence="7" type="primary">trmH</name>
    <name evidence="9" type="ORF">RM519_00170</name>
</gene>
<accession>A0ABU2Y0E9</accession>
<evidence type="ECO:0000313" key="9">
    <source>
        <dbReference type="EMBL" id="MDT0551646.1"/>
    </source>
</evidence>
<dbReference type="HAMAP" id="MF_02060">
    <property type="entry name" value="tRNA_methyltr_TrmH"/>
    <property type="match status" value="1"/>
</dbReference>
<dbReference type="GO" id="GO:0032259">
    <property type="term" value="P:methylation"/>
    <property type="evidence" value="ECO:0007669"/>
    <property type="project" value="UniProtKB-KW"/>
</dbReference>
<keyword evidence="2 7" id="KW-0489">Methyltransferase</keyword>
<comment type="caution">
    <text evidence="9">The sequence shown here is derived from an EMBL/GenBank/DDBJ whole genome shotgun (WGS) entry which is preliminary data.</text>
</comment>
<evidence type="ECO:0000313" key="10">
    <source>
        <dbReference type="Proteomes" id="UP001252186"/>
    </source>
</evidence>
<dbReference type="Proteomes" id="UP001252186">
    <property type="component" value="Unassembled WGS sequence"/>
</dbReference>
<dbReference type="CDD" id="cd18092">
    <property type="entry name" value="SpoU-like_TrmH"/>
    <property type="match status" value="1"/>
</dbReference>
<organism evidence="9 10">
    <name type="scientific">Urechidicola vernalis</name>
    <dbReference type="NCBI Taxonomy" id="3075600"/>
    <lineage>
        <taxon>Bacteria</taxon>
        <taxon>Pseudomonadati</taxon>
        <taxon>Bacteroidota</taxon>
        <taxon>Flavobacteriia</taxon>
        <taxon>Flavobacteriales</taxon>
        <taxon>Flavobacteriaceae</taxon>
        <taxon>Urechidicola</taxon>
    </lineage>
</organism>
<evidence type="ECO:0000256" key="6">
    <source>
        <dbReference type="ARBA" id="ARBA00022884"/>
    </source>
</evidence>
<feature type="binding site" evidence="7">
    <location>
        <position position="158"/>
    </location>
    <ligand>
        <name>S-adenosyl-L-methionine</name>
        <dbReference type="ChEBI" id="CHEBI:59789"/>
    </ligand>
</feature>
<keyword evidence="5 7" id="KW-0819">tRNA processing</keyword>
<dbReference type="PANTHER" id="PTHR43453">
    <property type="entry name" value="RRNA METHYLASE-LIKE"/>
    <property type="match status" value="1"/>
</dbReference>
<dbReference type="InterPro" id="IPR033671">
    <property type="entry name" value="TrmH"/>
</dbReference>
<feature type="binding site" evidence="7">
    <location>
        <position position="115"/>
    </location>
    <ligand>
        <name>S-adenosyl-L-methionine</name>
        <dbReference type="ChEBI" id="CHEBI:59789"/>
    </ligand>
</feature>
<evidence type="ECO:0000256" key="5">
    <source>
        <dbReference type="ARBA" id="ARBA00022694"/>
    </source>
</evidence>
<keyword evidence="6 7" id="KW-0694">RNA-binding</keyword>
<sequence>MTEEDIHYSNYLTAFLSEKRQATFDRILDQRTKHFTVILEDLFQKHNTSAVVRSCDIFGIQDVHIIENKYKSYMSNQVGKGSQKWLDFQRYRDKQINTQDCIDDIKSKGYQLIATTPHNDSCLLHDFDISKKSAFVFGVEKEGVSQTMMSQADGFLKIPMVGFTESLNVSVAAAIVLQSVSSRLHNSDIAWQLTDEEKFFKKVDWMEKTIKSIKKIKERYALENG</sequence>
<evidence type="ECO:0000256" key="1">
    <source>
        <dbReference type="ARBA" id="ARBA00022555"/>
    </source>
</evidence>
<keyword evidence="10" id="KW-1185">Reference proteome</keyword>
<dbReference type="GO" id="GO:0008168">
    <property type="term" value="F:methyltransferase activity"/>
    <property type="evidence" value="ECO:0007669"/>
    <property type="project" value="UniProtKB-KW"/>
</dbReference>
<protein>
    <recommendedName>
        <fullName evidence="7">tRNA (guanosine(18)-2'-O)-methyltransferase</fullName>
        <ecNumber evidence="7">2.1.1.34</ecNumber>
    </recommendedName>
    <alternativeName>
        <fullName evidence="7">tRNA [Gm18] methyltransferase</fullName>
    </alternativeName>
</protein>
<evidence type="ECO:0000256" key="4">
    <source>
        <dbReference type="ARBA" id="ARBA00022691"/>
    </source>
</evidence>
<evidence type="ECO:0000256" key="3">
    <source>
        <dbReference type="ARBA" id="ARBA00022679"/>
    </source>
</evidence>
<dbReference type="InterPro" id="IPR029026">
    <property type="entry name" value="tRNA_m1G_MTases_N"/>
</dbReference>
<comment type="similarity">
    <text evidence="7">Belongs to the class IV-like SAM-binding methyltransferase superfamily. RNA methyltransferase TrmH family.</text>
</comment>
<keyword evidence="1 7" id="KW-0820">tRNA-binding</keyword>
<comment type="catalytic activity">
    <reaction evidence="7">
        <text>guanosine(18) in tRNA + S-adenosyl-L-methionine = 2'-O-methylguanosine(18) in tRNA + S-adenosyl-L-homocysteine + H(+)</text>
        <dbReference type="Rhea" id="RHEA:20077"/>
        <dbReference type="Rhea" id="RHEA-COMP:10190"/>
        <dbReference type="Rhea" id="RHEA-COMP:10192"/>
        <dbReference type="ChEBI" id="CHEBI:15378"/>
        <dbReference type="ChEBI" id="CHEBI:57856"/>
        <dbReference type="ChEBI" id="CHEBI:59789"/>
        <dbReference type="ChEBI" id="CHEBI:74269"/>
        <dbReference type="ChEBI" id="CHEBI:74445"/>
        <dbReference type="EC" id="2.1.1.34"/>
    </reaction>
</comment>
<evidence type="ECO:0000259" key="8">
    <source>
        <dbReference type="Pfam" id="PF00588"/>
    </source>
</evidence>